<reference evidence="7" key="3">
    <citation type="submission" date="2025-04" db="UniProtKB">
        <authorList>
            <consortium name="RefSeq"/>
        </authorList>
    </citation>
    <scope>IDENTIFICATION</scope>
    <source>
        <strain evidence="7">CBS 304.34</strain>
    </source>
</reference>
<dbReference type="SMART" id="SM00174">
    <property type="entry name" value="RHO"/>
    <property type="match status" value="1"/>
</dbReference>
<dbReference type="InterPro" id="IPR020849">
    <property type="entry name" value="Small_GTPase_Ras-type"/>
</dbReference>
<dbReference type="PROSITE" id="PS51421">
    <property type="entry name" value="RAS"/>
    <property type="match status" value="1"/>
</dbReference>
<dbReference type="GO" id="GO:0003924">
    <property type="term" value="F:GTPase activity"/>
    <property type="evidence" value="ECO:0007669"/>
    <property type="project" value="InterPro"/>
</dbReference>
<dbReference type="RefSeq" id="XP_033579769.1">
    <property type="nucleotide sequence ID" value="XM_033715257.1"/>
</dbReference>
<dbReference type="PROSITE" id="PS51419">
    <property type="entry name" value="RAB"/>
    <property type="match status" value="1"/>
</dbReference>
<keyword evidence="2" id="KW-0547">Nucleotide-binding</keyword>
<dbReference type="FunFam" id="3.40.50.300:FF:000654">
    <property type="entry name" value="Small g-protein ras2"/>
    <property type="match status" value="1"/>
</dbReference>
<dbReference type="PANTHER" id="PTHR24070">
    <property type="entry name" value="RAS, DI-RAS, AND RHEB FAMILY MEMBERS OF SMALL GTPASE SUPERFAMILY"/>
    <property type="match status" value="1"/>
</dbReference>
<dbReference type="OrthoDB" id="5976022at2759"/>
<evidence type="ECO:0000256" key="1">
    <source>
        <dbReference type="ARBA" id="ARBA00008344"/>
    </source>
</evidence>
<feature type="compositionally biased region" description="Basic and acidic residues" evidence="4">
    <location>
        <begin position="192"/>
        <end position="202"/>
    </location>
</feature>
<dbReference type="InterPro" id="IPR005225">
    <property type="entry name" value="Small_GTP-bd"/>
</dbReference>
<dbReference type="GeneID" id="54456150"/>
<protein>
    <recommendedName>
        <fullName evidence="8">Ras-domain-containing protein</fullName>
    </recommendedName>
</protein>
<dbReference type="InterPro" id="IPR027417">
    <property type="entry name" value="P-loop_NTPase"/>
</dbReference>
<evidence type="ECO:0000313" key="6">
    <source>
        <dbReference type="Proteomes" id="UP000504636"/>
    </source>
</evidence>
<dbReference type="AlphaFoldDB" id="A0A6A6YY07"/>
<dbReference type="SMART" id="SM00173">
    <property type="entry name" value="RAS"/>
    <property type="match status" value="1"/>
</dbReference>
<sequence length="202" mass="22678">MTEKRHKLVVLGDGGVGKTALTLRLRFSHFVETYDPTIKDLYLKHAQIDEQVCLLDILDTAGQEEYFALQDQWIRGGEGFLLVYSISSRSSFTRIRDFHCQIQMVKESTISGSPLSAPVMLVANKCDRVLEREISTQEGSALAHELGCGFVETSVKTGVNVDKAFYDVVRQLRLQKQQPDNHESYEGQDDGGSERHPKCGIL</sequence>
<evidence type="ECO:0000256" key="4">
    <source>
        <dbReference type="SAM" id="MobiDB-lite"/>
    </source>
</evidence>
<dbReference type="GO" id="GO:0016020">
    <property type="term" value="C:membrane"/>
    <property type="evidence" value="ECO:0007669"/>
    <property type="project" value="InterPro"/>
</dbReference>
<dbReference type="Gene3D" id="3.40.50.300">
    <property type="entry name" value="P-loop containing nucleotide triphosphate hydrolases"/>
    <property type="match status" value="1"/>
</dbReference>
<dbReference type="PROSITE" id="PS51420">
    <property type="entry name" value="RHO"/>
    <property type="match status" value="1"/>
</dbReference>
<dbReference type="Proteomes" id="UP000504636">
    <property type="component" value="Unplaced"/>
</dbReference>
<dbReference type="SMART" id="SM00175">
    <property type="entry name" value="RAB"/>
    <property type="match status" value="1"/>
</dbReference>
<dbReference type="GO" id="GO:0007165">
    <property type="term" value="P:signal transduction"/>
    <property type="evidence" value="ECO:0007669"/>
    <property type="project" value="InterPro"/>
</dbReference>
<proteinExistence type="inferred from homology"/>
<dbReference type="EMBL" id="MU003696">
    <property type="protein sequence ID" value="KAF2812805.1"/>
    <property type="molecule type" value="Genomic_DNA"/>
</dbReference>
<evidence type="ECO:0000256" key="3">
    <source>
        <dbReference type="ARBA" id="ARBA00023134"/>
    </source>
</evidence>
<feature type="region of interest" description="Disordered" evidence="4">
    <location>
        <begin position="177"/>
        <end position="202"/>
    </location>
</feature>
<gene>
    <name evidence="5 7" type="ORF">BDZ99DRAFT_381793</name>
</gene>
<comment type="similarity">
    <text evidence="1">Belongs to the small GTPase superfamily. Ras family.</text>
</comment>
<evidence type="ECO:0008006" key="8">
    <source>
        <dbReference type="Google" id="ProtNLM"/>
    </source>
</evidence>
<dbReference type="NCBIfam" id="TIGR00231">
    <property type="entry name" value="small_GTP"/>
    <property type="match status" value="1"/>
</dbReference>
<dbReference type="PRINTS" id="PR00449">
    <property type="entry name" value="RASTRNSFRMNG"/>
</dbReference>
<organism evidence="5">
    <name type="scientific">Mytilinidion resinicola</name>
    <dbReference type="NCBI Taxonomy" id="574789"/>
    <lineage>
        <taxon>Eukaryota</taxon>
        <taxon>Fungi</taxon>
        <taxon>Dikarya</taxon>
        <taxon>Ascomycota</taxon>
        <taxon>Pezizomycotina</taxon>
        <taxon>Dothideomycetes</taxon>
        <taxon>Pleosporomycetidae</taxon>
        <taxon>Mytilinidiales</taxon>
        <taxon>Mytilinidiaceae</taxon>
        <taxon>Mytilinidion</taxon>
    </lineage>
</organism>
<accession>A0A6A6YY07</accession>
<reference evidence="5 7" key="1">
    <citation type="journal article" date="2020" name="Stud. Mycol.">
        <title>101 Dothideomycetes genomes: a test case for predicting lifestyles and emergence of pathogens.</title>
        <authorList>
            <person name="Haridas S."/>
            <person name="Albert R."/>
            <person name="Binder M."/>
            <person name="Bloem J."/>
            <person name="Labutti K."/>
            <person name="Salamov A."/>
            <person name="Andreopoulos B."/>
            <person name="Baker S."/>
            <person name="Barry K."/>
            <person name="Bills G."/>
            <person name="Bluhm B."/>
            <person name="Cannon C."/>
            <person name="Castanera R."/>
            <person name="Culley D."/>
            <person name="Daum C."/>
            <person name="Ezra D."/>
            <person name="Gonzalez J."/>
            <person name="Henrissat B."/>
            <person name="Kuo A."/>
            <person name="Liang C."/>
            <person name="Lipzen A."/>
            <person name="Lutzoni F."/>
            <person name="Magnuson J."/>
            <person name="Mondo S."/>
            <person name="Nolan M."/>
            <person name="Ohm R."/>
            <person name="Pangilinan J."/>
            <person name="Park H.-J."/>
            <person name="Ramirez L."/>
            <person name="Alfaro M."/>
            <person name="Sun H."/>
            <person name="Tritt A."/>
            <person name="Yoshinaga Y."/>
            <person name="Zwiers L.-H."/>
            <person name="Turgeon B."/>
            <person name="Goodwin S."/>
            <person name="Spatafora J."/>
            <person name="Crous P."/>
            <person name="Grigoriev I."/>
        </authorList>
    </citation>
    <scope>NUCLEOTIDE SEQUENCE</scope>
    <source>
        <strain evidence="5 7">CBS 304.34</strain>
    </source>
</reference>
<reference evidence="7" key="2">
    <citation type="submission" date="2020-04" db="EMBL/GenBank/DDBJ databases">
        <authorList>
            <consortium name="NCBI Genome Project"/>
        </authorList>
    </citation>
    <scope>NUCLEOTIDE SEQUENCE</scope>
    <source>
        <strain evidence="7">CBS 304.34</strain>
    </source>
</reference>
<evidence type="ECO:0000256" key="2">
    <source>
        <dbReference type="ARBA" id="ARBA00022741"/>
    </source>
</evidence>
<evidence type="ECO:0000313" key="7">
    <source>
        <dbReference type="RefSeq" id="XP_033579769.1"/>
    </source>
</evidence>
<evidence type="ECO:0000313" key="5">
    <source>
        <dbReference type="EMBL" id="KAF2812805.1"/>
    </source>
</evidence>
<keyword evidence="3" id="KW-0342">GTP-binding</keyword>
<name>A0A6A6YY07_9PEZI</name>
<keyword evidence="6" id="KW-1185">Reference proteome</keyword>
<dbReference type="Pfam" id="PF00071">
    <property type="entry name" value="Ras"/>
    <property type="match status" value="1"/>
</dbReference>
<dbReference type="InterPro" id="IPR001806">
    <property type="entry name" value="Small_GTPase"/>
</dbReference>
<dbReference type="GO" id="GO:0005525">
    <property type="term" value="F:GTP binding"/>
    <property type="evidence" value="ECO:0007669"/>
    <property type="project" value="UniProtKB-KW"/>
</dbReference>
<dbReference type="SUPFAM" id="SSF52540">
    <property type="entry name" value="P-loop containing nucleoside triphosphate hydrolases"/>
    <property type="match status" value="1"/>
</dbReference>